<evidence type="ECO:0000256" key="2">
    <source>
        <dbReference type="SAM" id="Phobius"/>
    </source>
</evidence>
<dbReference type="Proteomes" id="UP001238155">
    <property type="component" value="Chromosome"/>
</dbReference>
<evidence type="ECO:0000259" key="3">
    <source>
        <dbReference type="Pfam" id="PF11611"/>
    </source>
</evidence>
<accession>A0AAJ6K407</accession>
<evidence type="ECO:0000256" key="1">
    <source>
        <dbReference type="ARBA" id="ARBA00022729"/>
    </source>
</evidence>
<dbReference type="Gene3D" id="2.60.40.1240">
    <property type="match status" value="1"/>
</dbReference>
<reference evidence="4" key="1">
    <citation type="submission" date="2023-04" db="EMBL/GenBank/DDBJ databases">
        <title>Four porcine-derived lactic acid bacteria strains analyses and their evaluation as potential probiotics based on genomics.</title>
        <authorList>
            <person name="Niu D."/>
        </authorList>
    </citation>
    <scope>NUCLEOTIDE SEQUENCE</scope>
    <source>
        <strain evidence="4">ZSB1</strain>
    </source>
</reference>
<evidence type="ECO:0000313" key="4">
    <source>
        <dbReference type="EMBL" id="WHQ80630.1"/>
    </source>
</evidence>
<gene>
    <name evidence="4" type="ORF">QFF56_02805</name>
</gene>
<organism evidence="4 5">
    <name type="scientific">Ligilactobacillus animalis</name>
    <dbReference type="NCBI Taxonomy" id="1605"/>
    <lineage>
        <taxon>Bacteria</taxon>
        <taxon>Bacillati</taxon>
        <taxon>Bacillota</taxon>
        <taxon>Bacilli</taxon>
        <taxon>Lactobacillales</taxon>
        <taxon>Lactobacillaceae</taxon>
        <taxon>Ligilactobacillus</taxon>
    </lineage>
</organism>
<dbReference type="Pfam" id="PF11611">
    <property type="entry name" value="DUF4352"/>
    <property type="match status" value="1"/>
</dbReference>
<keyword evidence="1" id="KW-0732">Signal</keyword>
<feature type="domain" description="DUF4352" evidence="3">
    <location>
        <begin position="67"/>
        <end position="176"/>
    </location>
</feature>
<keyword evidence="2" id="KW-0472">Membrane</keyword>
<keyword evidence="2" id="KW-1133">Transmembrane helix</keyword>
<keyword evidence="2" id="KW-0812">Transmembrane</keyword>
<dbReference type="InterPro" id="IPR029050">
    <property type="entry name" value="Immunoprotect_excell_Ig-like"/>
</dbReference>
<protein>
    <submittedName>
        <fullName evidence="4">DUF4352 domain-containing protein</fullName>
    </submittedName>
</protein>
<proteinExistence type="predicted"/>
<dbReference type="AlphaFoldDB" id="A0AAJ6K407"/>
<dbReference type="RefSeq" id="WP_136344628.1">
    <property type="nucleotide sequence ID" value="NZ_CABIZJ010000001.1"/>
</dbReference>
<evidence type="ECO:0000313" key="5">
    <source>
        <dbReference type="Proteomes" id="UP001238155"/>
    </source>
</evidence>
<sequence>MAKKIKDENGNTYVQKKPFYKRVWFWIVAVIAIFIIGGALGGGSDDNGGTKVSDKSSSSKKSSTKYYKIGDSVKVGDVIYTLKSVEKTDERNEFEDEQPANVLKVVYHVKNESDDDLAIGTDLDVYGPDNNKLETYAIENTLDSIAPGKEADVTAGFGTNKLGEFELQFAPMVSTEKAAKFKVDVQ</sequence>
<dbReference type="EMBL" id="CP123751">
    <property type="protein sequence ID" value="WHQ80630.1"/>
    <property type="molecule type" value="Genomic_DNA"/>
</dbReference>
<name>A0AAJ6K407_9LACO</name>
<feature type="transmembrane region" description="Helical" evidence="2">
    <location>
        <begin position="23"/>
        <end position="43"/>
    </location>
</feature>
<dbReference type="InterPro" id="IPR029051">
    <property type="entry name" value="DUF4352"/>
</dbReference>